<evidence type="ECO:0000256" key="4">
    <source>
        <dbReference type="ARBA" id="ARBA00022448"/>
    </source>
</evidence>
<keyword evidence="6 9" id="KW-0479">Metal-binding</keyword>
<keyword evidence="5 9" id="KW-0349">Heme</keyword>
<dbReference type="EMBL" id="HBUF01080511">
    <property type="protein sequence ID" value="CAG6632710.1"/>
    <property type="molecule type" value="Transcribed_RNA"/>
</dbReference>
<evidence type="ECO:0000256" key="9">
    <source>
        <dbReference type="PROSITE-ProRule" id="PRU00433"/>
    </source>
</evidence>
<dbReference type="EMBL" id="HBUF01080510">
    <property type="protein sequence ID" value="CAG6632707.1"/>
    <property type="molecule type" value="Transcribed_RNA"/>
</dbReference>
<dbReference type="GO" id="GO:0046872">
    <property type="term" value="F:metal ion binding"/>
    <property type="evidence" value="ECO:0007669"/>
    <property type="project" value="UniProtKB-KW"/>
</dbReference>
<dbReference type="Pfam" id="PF00034">
    <property type="entry name" value="Cytochrom_C"/>
    <property type="match status" value="1"/>
</dbReference>
<dbReference type="PANTHER" id="PTHR11961">
    <property type="entry name" value="CYTOCHROME C"/>
    <property type="match status" value="1"/>
</dbReference>
<evidence type="ECO:0000259" key="13">
    <source>
        <dbReference type="PROSITE" id="PS51007"/>
    </source>
</evidence>
<dbReference type="GO" id="GO:0005758">
    <property type="term" value="C:mitochondrial intermembrane space"/>
    <property type="evidence" value="ECO:0007669"/>
    <property type="project" value="UniProtKB-SubCell"/>
</dbReference>
<organism evidence="14">
    <name type="scientific">Cacopsylla melanoneura</name>
    <dbReference type="NCBI Taxonomy" id="428564"/>
    <lineage>
        <taxon>Eukaryota</taxon>
        <taxon>Metazoa</taxon>
        <taxon>Ecdysozoa</taxon>
        <taxon>Arthropoda</taxon>
        <taxon>Hexapoda</taxon>
        <taxon>Insecta</taxon>
        <taxon>Pterygota</taxon>
        <taxon>Neoptera</taxon>
        <taxon>Paraneoptera</taxon>
        <taxon>Hemiptera</taxon>
        <taxon>Sternorrhyncha</taxon>
        <taxon>Psylloidea</taxon>
        <taxon>Psyllidae</taxon>
        <taxon>Psyllinae</taxon>
        <taxon>Cacopsylla</taxon>
    </lineage>
</organism>
<dbReference type="InterPro" id="IPR036909">
    <property type="entry name" value="Cyt_c-like_dom_sf"/>
</dbReference>
<feature type="domain" description="Cytochrome c" evidence="13">
    <location>
        <begin position="33"/>
        <end position="141"/>
    </location>
</feature>
<proteinExistence type="inferred from homology"/>
<keyword evidence="4 11" id="KW-0813">Transport</keyword>
<evidence type="ECO:0000256" key="11">
    <source>
        <dbReference type="RuleBase" id="RU004427"/>
    </source>
</evidence>
<reference evidence="14" key="1">
    <citation type="submission" date="2021-05" db="EMBL/GenBank/DDBJ databases">
        <authorList>
            <person name="Alioto T."/>
            <person name="Alioto T."/>
            <person name="Gomez Garrido J."/>
        </authorList>
    </citation>
    <scope>NUCLEOTIDE SEQUENCE</scope>
</reference>
<protein>
    <submittedName>
        <fullName evidence="14">Cytochrome c</fullName>
    </submittedName>
</protein>
<evidence type="ECO:0000256" key="8">
    <source>
        <dbReference type="ARBA" id="ARBA00023004"/>
    </source>
</evidence>
<feature type="compositionally biased region" description="Basic residues" evidence="12">
    <location>
        <begin position="86"/>
        <end position="107"/>
    </location>
</feature>
<evidence type="ECO:0000256" key="12">
    <source>
        <dbReference type="SAM" id="MobiDB-lite"/>
    </source>
</evidence>
<evidence type="ECO:0000256" key="6">
    <source>
        <dbReference type="ARBA" id="ARBA00022723"/>
    </source>
</evidence>
<comment type="similarity">
    <text evidence="3 10">Belongs to the cytochrome c family.</text>
</comment>
<evidence type="ECO:0000256" key="5">
    <source>
        <dbReference type="ARBA" id="ARBA00022617"/>
    </source>
</evidence>
<evidence type="ECO:0000256" key="10">
    <source>
        <dbReference type="RuleBase" id="RU004426"/>
    </source>
</evidence>
<feature type="compositionally biased region" description="Basic residues" evidence="12">
    <location>
        <begin position="114"/>
        <end position="131"/>
    </location>
</feature>
<dbReference type="AlphaFoldDB" id="A0A8D8QIW1"/>
<accession>A0A8D8QIW1</accession>
<keyword evidence="7 11" id="KW-0249">Electron transport</keyword>
<comment type="function">
    <text evidence="1 11">Electron carrier protein. The oxidized form of the cytochrome c heme group can accept an electron from the heme group of the cytochrome c1 subunit of cytochrome reductase. Cytochrome c then transfers this electron to the cytochrome oxidase complex, the final protein carrier in the mitochondrial electron-transport chain.</text>
</comment>
<dbReference type="PROSITE" id="PS51007">
    <property type="entry name" value="CYTC"/>
    <property type="match status" value="1"/>
</dbReference>
<evidence type="ECO:0000256" key="7">
    <source>
        <dbReference type="ARBA" id="ARBA00022982"/>
    </source>
</evidence>
<comment type="PTM">
    <text evidence="11">Binds 1 heme group per subunit.</text>
</comment>
<dbReference type="InterPro" id="IPR002327">
    <property type="entry name" value="Cyt_c_1A/1B"/>
</dbReference>
<dbReference type="PRINTS" id="PR00604">
    <property type="entry name" value="CYTCHRMECIAB"/>
</dbReference>
<dbReference type="InterPro" id="IPR009056">
    <property type="entry name" value="Cyt_c-like_dom"/>
</dbReference>
<dbReference type="GO" id="GO:0020037">
    <property type="term" value="F:heme binding"/>
    <property type="evidence" value="ECO:0007669"/>
    <property type="project" value="InterPro"/>
</dbReference>
<comment type="subcellular location">
    <subcellularLocation>
        <location evidence="2">Mitochondrion intermembrane space</location>
    </subcellularLocation>
</comment>
<feature type="region of interest" description="Disordered" evidence="12">
    <location>
        <begin position="79"/>
        <end position="144"/>
    </location>
</feature>
<evidence type="ECO:0000256" key="3">
    <source>
        <dbReference type="ARBA" id="ARBA00006488"/>
    </source>
</evidence>
<evidence type="ECO:0000313" key="14">
    <source>
        <dbReference type="EMBL" id="CAG6632710.1"/>
    </source>
</evidence>
<dbReference type="SUPFAM" id="SSF46626">
    <property type="entry name" value="Cytochrome c"/>
    <property type="match status" value="1"/>
</dbReference>
<keyword evidence="11" id="KW-0496">Mitochondrion</keyword>
<dbReference type="GO" id="GO:0009055">
    <property type="term" value="F:electron transfer activity"/>
    <property type="evidence" value="ECO:0007669"/>
    <property type="project" value="InterPro"/>
</dbReference>
<dbReference type="Gene3D" id="1.10.760.10">
    <property type="entry name" value="Cytochrome c-like domain"/>
    <property type="match status" value="1"/>
</dbReference>
<sequence>MVDSSLLGAVEKKDSFRGDPGAILTRKQILELSKQKLEEKVFVQKCPQCHTIDAGGAHKVEPNLHGLVGRKTGQAAGYTYTEANIKKKKKKKNMKRRRKIIIGRRKKKEAEERKRKRRRRKEKKRRRKKTSRILPLLTSRRYNL</sequence>
<keyword evidence="11" id="KW-0679">Respiratory chain</keyword>
<evidence type="ECO:0000256" key="1">
    <source>
        <dbReference type="ARBA" id="ARBA00002555"/>
    </source>
</evidence>
<keyword evidence="8 9" id="KW-0408">Iron</keyword>
<name>A0A8D8QIW1_9HEMI</name>
<evidence type="ECO:0000256" key="2">
    <source>
        <dbReference type="ARBA" id="ARBA00004569"/>
    </source>
</evidence>